<evidence type="ECO:0000313" key="13">
    <source>
        <dbReference type="Proteomes" id="UP000285138"/>
    </source>
</evidence>
<name>A0A424YGW7_9FIRM</name>
<dbReference type="SMART" id="SM00463">
    <property type="entry name" value="SMR"/>
    <property type="match status" value="1"/>
</dbReference>
<evidence type="ECO:0000256" key="2">
    <source>
        <dbReference type="ARBA" id="ARBA00022730"/>
    </source>
</evidence>
<dbReference type="AlphaFoldDB" id="A0A424YGW7"/>
<dbReference type="InterPro" id="IPR045076">
    <property type="entry name" value="MutS"/>
</dbReference>
<dbReference type="GO" id="GO:0030983">
    <property type="term" value="F:mismatched DNA binding"/>
    <property type="evidence" value="ECO:0007669"/>
    <property type="project" value="InterPro"/>
</dbReference>
<evidence type="ECO:0000259" key="11">
    <source>
        <dbReference type="PROSITE" id="PS50828"/>
    </source>
</evidence>
<dbReference type="Gene3D" id="3.40.50.300">
    <property type="entry name" value="P-loop containing nucleotide triphosphate hydrolases"/>
    <property type="match status" value="1"/>
</dbReference>
<feature type="domain" description="Smr" evidence="11">
    <location>
        <begin position="709"/>
        <end position="784"/>
    </location>
</feature>
<dbReference type="Gene3D" id="1.10.1420.10">
    <property type="match status" value="2"/>
</dbReference>
<gene>
    <name evidence="8" type="primary">mutS2</name>
    <name evidence="8" type="synonym">rqcU</name>
    <name evidence="12" type="ORF">D5R97_02865</name>
</gene>
<dbReference type="Pfam" id="PF01713">
    <property type="entry name" value="Smr"/>
    <property type="match status" value="1"/>
</dbReference>
<dbReference type="GO" id="GO:0006298">
    <property type="term" value="P:mismatch repair"/>
    <property type="evidence" value="ECO:0007669"/>
    <property type="project" value="InterPro"/>
</dbReference>
<keyword evidence="9" id="KW-0175">Coiled coil</keyword>
<feature type="region of interest" description="Disordered" evidence="10">
    <location>
        <begin position="676"/>
        <end position="701"/>
    </location>
</feature>
<dbReference type="SMART" id="SM00534">
    <property type="entry name" value="MUTSac"/>
    <property type="match status" value="1"/>
</dbReference>
<dbReference type="EC" id="3.1.-.-" evidence="8"/>
<dbReference type="PANTHER" id="PTHR48466:SF2">
    <property type="entry name" value="OS10G0509000 PROTEIN"/>
    <property type="match status" value="1"/>
</dbReference>
<feature type="binding site" evidence="8">
    <location>
        <begin position="327"/>
        <end position="334"/>
    </location>
    <ligand>
        <name>ATP</name>
        <dbReference type="ChEBI" id="CHEBI:30616"/>
    </ligand>
</feature>
<dbReference type="GO" id="GO:0043023">
    <property type="term" value="F:ribosomal large subunit binding"/>
    <property type="evidence" value="ECO:0007669"/>
    <property type="project" value="UniProtKB-UniRule"/>
</dbReference>
<dbReference type="GO" id="GO:0072344">
    <property type="term" value="P:rescue of stalled ribosome"/>
    <property type="evidence" value="ECO:0007669"/>
    <property type="project" value="UniProtKB-UniRule"/>
</dbReference>
<dbReference type="EC" id="3.6.4.-" evidence="8"/>
<dbReference type="GO" id="GO:0005524">
    <property type="term" value="F:ATP binding"/>
    <property type="evidence" value="ECO:0007669"/>
    <property type="project" value="UniProtKB-UniRule"/>
</dbReference>
<evidence type="ECO:0000256" key="8">
    <source>
        <dbReference type="HAMAP-Rule" id="MF_00092"/>
    </source>
</evidence>
<protein>
    <recommendedName>
        <fullName evidence="8">Endonuclease MutS2</fullName>
        <ecNumber evidence="8">3.1.-.-</ecNumber>
    </recommendedName>
    <alternativeName>
        <fullName evidence="8">Ribosome-associated protein quality control-upstream factor</fullName>
        <shortName evidence="8">RQC-upstream factor</shortName>
        <shortName evidence="8">RqcU</shortName>
        <ecNumber evidence="8">3.6.4.-</ecNumber>
    </alternativeName>
</protein>
<proteinExistence type="inferred from homology"/>
<dbReference type="SMART" id="SM00533">
    <property type="entry name" value="MUTSd"/>
    <property type="match status" value="1"/>
</dbReference>
<dbReference type="InterPro" id="IPR036063">
    <property type="entry name" value="Smr_dom_sf"/>
</dbReference>
<keyword evidence="1 8" id="KW-0540">Nuclease</keyword>
<keyword evidence="2 8" id="KW-0699">rRNA-binding</keyword>
<comment type="function">
    <text evidence="8">Endonuclease that is involved in the suppression of homologous recombination and thus may have a key role in the control of bacterial genetic diversity.</text>
</comment>
<dbReference type="SUPFAM" id="SSF160443">
    <property type="entry name" value="SMR domain-like"/>
    <property type="match status" value="1"/>
</dbReference>
<dbReference type="GO" id="GO:0045910">
    <property type="term" value="P:negative regulation of DNA recombination"/>
    <property type="evidence" value="ECO:0007669"/>
    <property type="project" value="InterPro"/>
</dbReference>
<keyword evidence="8 12" id="KW-0255">Endonuclease</keyword>
<sequence>MEKTFELLEFNKINQMLRGRCDTHMGRELAEDLKTVSNLKMVQKWQKETSDGCAFLLKTNLDLSGVVDLRPYLARSRRGGILTSYQLREAGETFSAFRTVRKVLLDDSQGELLTLGKAVKTFSNLEEKLLKTINEKGEVVDKASDSLRKIRSDMRRVRNQIQRELDRITKNASINKYLQENLVTQRNNRYVVPVKAECKGYVSGIVHDQSSSGATVFVEPMAVVEANNKLGTLQSEEKKEVEKILRDLSATLSQSSEEIWETLNTVAEIDFVLSKGRLSLDMEANEPLLNDESYFRIIQGRHPLLKGEVVPISVELGQRCHTMVITGPNTGGKTVTLKTIGLLSLMAMAGLHVPAEAGTETCIFDGIFADIGDEQNIEQSLSTFSGHMKNIINILNKASTRSLVLLDELGAGTDPTEGAALGMSILEHLHSLRARTIATTHYSSLKHFAYDHEEMENASVEFDPKTLQPTYRLLQGVAGSSNAFEIAFRLGLEGDIIERAKAYMGEEQLKLKRLMENLEESQRKIHQHQKSMEEDREDIDRLKKKLEEEAAELEKKKKDILQKAREEALTIVNQSKRRAERVIREVEKAAREKDEKVRHHLHHRAREDLKEEREVLLEEIEDFDTTTHLSPEELKKGQTVYIKSLKLKGTVLDFTESGEVSVQAGVMKISTSYSDLVKGSEGSGREEKRERSTSSGLSLSKSRDIQSQLDLRGDTLAEAIDKVDKYLDDSYLAGLSRVDLIHGKGSGALRKGLHDYLSTHSQVKSFRLGTHEEGGAGVTVVTLL</sequence>
<evidence type="ECO:0000256" key="9">
    <source>
        <dbReference type="SAM" id="Coils"/>
    </source>
</evidence>
<dbReference type="PIRSF" id="PIRSF005814">
    <property type="entry name" value="MutS_YshD"/>
    <property type="match status" value="1"/>
</dbReference>
<evidence type="ECO:0000256" key="6">
    <source>
        <dbReference type="ARBA" id="ARBA00022884"/>
    </source>
</evidence>
<keyword evidence="3 8" id="KW-0547">Nucleotide-binding</keyword>
<dbReference type="CDD" id="cd03280">
    <property type="entry name" value="ABC_MutS2"/>
    <property type="match status" value="1"/>
</dbReference>
<dbReference type="PROSITE" id="PS50828">
    <property type="entry name" value="SMR"/>
    <property type="match status" value="1"/>
</dbReference>
<comment type="subunit">
    <text evidence="8">Homodimer. Binds to stalled ribosomes, contacting rRNA.</text>
</comment>
<dbReference type="GO" id="GO:0016887">
    <property type="term" value="F:ATP hydrolysis activity"/>
    <property type="evidence" value="ECO:0007669"/>
    <property type="project" value="InterPro"/>
</dbReference>
<dbReference type="InterPro" id="IPR000432">
    <property type="entry name" value="DNA_mismatch_repair_MutS_C"/>
</dbReference>
<keyword evidence="7 8" id="KW-0238">DNA-binding</keyword>
<dbReference type="NCBIfam" id="TIGR01069">
    <property type="entry name" value="mutS2"/>
    <property type="match status" value="1"/>
</dbReference>
<comment type="function">
    <text evidence="8">Acts as a ribosome collision sensor, splitting the ribosome into its 2 subunits. Detects stalled/collided 70S ribosomes which it binds and splits by an ATP-hydrolysis driven conformational change. Acts upstream of the ribosome quality control system (RQC), a ribosome-associated complex that mediates the extraction of incompletely synthesized nascent chains from stalled ribosomes and their subsequent degradation. Probably generates substrates for RQC.</text>
</comment>
<dbReference type="PANTHER" id="PTHR48466">
    <property type="entry name" value="OS10G0509000 PROTEIN-RELATED"/>
    <property type="match status" value="1"/>
</dbReference>
<dbReference type="GO" id="GO:0019843">
    <property type="term" value="F:rRNA binding"/>
    <property type="evidence" value="ECO:0007669"/>
    <property type="project" value="UniProtKB-UniRule"/>
</dbReference>
<evidence type="ECO:0000256" key="5">
    <source>
        <dbReference type="ARBA" id="ARBA00022840"/>
    </source>
</evidence>
<comment type="caution">
    <text evidence="12">The sequence shown here is derived from an EMBL/GenBank/DDBJ whole genome shotgun (WGS) entry which is preliminary data.</text>
</comment>
<feature type="compositionally biased region" description="Basic and acidic residues" evidence="10">
    <location>
        <begin position="683"/>
        <end position="692"/>
    </location>
</feature>
<dbReference type="InterPro" id="IPR046893">
    <property type="entry name" value="MSSS"/>
</dbReference>
<evidence type="ECO:0000256" key="1">
    <source>
        <dbReference type="ARBA" id="ARBA00022722"/>
    </source>
</evidence>
<feature type="coiled-coil region" evidence="9">
    <location>
        <begin position="140"/>
        <end position="171"/>
    </location>
</feature>
<dbReference type="InterPro" id="IPR007696">
    <property type="entry name" value="DNA_mismatch_repair_MutS_core"/>
</dbReference>
<dbReference type="GO" id="GO:0140664">
    <property type="term" value="F:ATP-dependent DNA damage sensor activity"/>
    <property type="evidence" value="ECO:0007669"/>
    <property type="project" value="InterPro"/>
</dbReference>
<feature type="coiled-coil region" evidence="9">
    <location>
        <begin position="497"/>
        <end position="626"/>
    </location>
</feature>
<comment type="similarity">
    <text evidence="8">Belongs to the DNA mismatch repair MutS family. MutS2 subfamily.</text>
</comment>
<dbReference type="InterPro" id="IPR036187">
    <property type="entry name" value="DNA_mismatch_repair_MutS_sf"/>
</dbReference>
<dbReference type="HAMAP" id="MF_00092">
    <property type="entry name" value="MutS2"/>
    <property type="match status" value="1"/>
</dbReference>
<dbReference type="InterPro" id="IPR005747">
    <property type="entry name" value="MutS2"/>
</dbReference>
<evidence type="ECO:0000256" key="3">
    <source>
        <dbReference type="ARBA" id="ARBA00022741"/>
    </source>
</evidence>
<reference evidence="12 13" key="1">
    <citation type="submission" date="2018-08" db="EMBL/GenBank/DDBJ databases">
        <title>The metabolism and importance of syntrophic acetate oxidation coupled to methane or sulfide production in haloalkaline environments.</title>
        <authorList>
            <person name="Timmers P.H.A."/>
            <person name="Vavourakis C.D."/>
            <person name="Sorokin D.Y."/>
            <person name="Sinninghe Damste J.S."/>
            <person name="Muyzer G."/>
            <person name="Stams A.J.M."/>
            <person name="Plugge C.M."/>
        </authorList>
    </citation>
    <scope>NUCLEOTIDE SEQUENCE [LARGE SCALE GENOMIC DNA]</scope>
    <source>
        <strain evidence="12">MSAO_Bac1</strain>
    </source>
</reference>
<dbReference type="FunFam" id="3.40.50.300:FF:000830">
    <property type="entry name" value="Endonuclease MutS2"/>
    <property type="match status" value="1"/>
</dbReference>
<dbReference type="Gene3D" id="3.30.1370.110">
    <property type="match status" value="1"/>
</dbReference>
<dbReference type="InterPro" id="IPR027417">
    <property type="entry name" value="P-loop_NTPase"/>
</dbReference>
<dbReference type="Pfam" id="PF20297">
    <property type="entry name" value="MSSS"/>
    <property type="match status" value="1"/>
</dbReference>
<evidence type="ECO:0000256" key="7">
    <source>
        <dbReference type="ARBA" id="ARBA00023125"/>
    </source>
</evidence>
<evidence type="ECO:0000256" key="4">
    <source>
        <dbReference type="ARBA" id="ARBA00022801"/>
    </source>
</evidence>
<evidence type="ECO:0000256" key="10">
    <source>
        <dbReference type="SAM" id="MobiDB-lite"/>
    </source>
</evidence>
<dbReference type="EMBL" id="QZAA01000076">
    <property type="protein sequence ID" value="RQD77254.1"/>
    <property type="molecule type" value="Genomic_DNA"/>
</dbReference>
<accession>A0A424YGW7</accession>
<organism evidence="12 13">
    <name type="scientific">Candidatus Syntrophonatronum acetioxidans</name>
    <dbReference type="NCBI Taxonomy" id="1795816"/>
    <lineage>
        <taxon>Bacteria</taxon>
        <taxon>Bacillati</taxon>
        <taxon>Bacillota</taxon>
        <taxon>Clostridia</taxon>
        <taxon>Eubacteriales</taxon>
        <taxon>Syntrophomonadaceae</taxon>
        <taxon>Candidatus Syntrophonatronum</taxon>
    </lineage>
</organism>
<dbReference type="InterPro" id="IPR002625">
    <property type="entry name" value="Smr_dom"/>
</dbReference>
<keyword evidence="5 8" id="KW-0067">ATP-binding</keyword>
<dbReference type="PROSITE" id="PS00486">
    <property type="entry name" value="DNA_MISMATCH_REPAIR_2"/>
    <property type="match status" value="1"/>
</dbReference>
<keyword evidence="4 8" id="KW-0378">Hydrolase</keyword>
<dbReference type="Proteomes" id="UP000285138">
    <property type="component" value="Unassembled WGS sequence"/>
</dbReference>
<dbReference type="SUPFAM" id="SSF48334">
    <property type="entry name" value="DNA repair protein MutS, domain III"/>
    <property type="match status" value="1"/>
</dbReference>
<dbReference type="SUPFAM" id="SSF52540">
    <property type="entry name" value="P-loop containing nucleoside triphosphate hydrolases"/>
    <property type="match status" value="1"/>
</dbReference>
<dbReference type="Pfam" id="PF00488">
    <property type="entry name" value="MutS_V"/>
    <property type="match status" value="1"/>
</dbReference>
<evidence type="ECO:0000313" key="12">
    <source>
        <dbReference type="EMBL" id="RQD77254.1"/>
    </source>
</evidence>
<keyword evidence="6 8" id="KW-0694">RNA-binding</keyword>
<dbReference type="GO" id="GO:0004519">
    <property type="term" value="F:endonuclease activity"/>
    <property type="evidence" value="ECO:0007669"/>
    <property type="project" value="UniProtKB-UniRule"/>
</dbReference>